<dbReference type="SUPFAM" id="SSF52540">
    <property type="entry name" value="P-loop containing nucleoside triphosphate hydrolases"/>
    <property type="match status" value="1"/>
</dbReference>
<evidence type="ECO:0000313" key="4">
    <source>
        <dbReference type="EMBL" id="MFC7190566.1"/>
    </source>
</evidence>
<comment type="similarity">
    <text evidence="3">Belongs to the UPF0200 family.</text>
</comment>
<sequence>MRIIGTVGLPGSGKGEAASVARELDIPVVTMGDVIREACRARGLDPTDHHGEVAVALRQEEGEAAIAERSLSMIREKLTEHDVVLVDGIRSDTEVERFEEAFGSDFVLIAIDAPFEVRKKRIERRKRDDPNVESLKDRDERELNFGMGEAIADADMTIENTKTIEAYHKQIRKVLEEGEYNDLQR</sequence>
<accession>A0ABD5YMV6</accession>
<evidence type="ECO:0000313" key="5">
    <source>
        <dbReference type="Proteomes" id="UP001596417"/>
    </source>
</evidence>
<reference evidence="4 5" key="1">
    <citation type="journal article" date="2019" name="Int. J. Syst. Evol. Microbiol.">
        <title>The Global Catalogue of Microorganisms (GCM) 10K type strain sequencing project: providing services to taxonomists for standard genome sequencing and annotation.</title>
        <authorList>
            <consortium name="The Broad Institute Genomics Platform"/>
            <consortium name="The Broad Institute Genome Sequencing Center for Infectious Disease"/>
            <person name="Wu L."/>
            <person name="Ma J."/>
        </authorList>
    </citation>
    <scope>NUCLEOTIDE SEQUENCE [LARGE SCALE GENOMIC DNA]</scope>
    <source>
        <strain evidence="4 5">RDMS1</strain>
    </source>
</reference>
<dbReference type="Pfam" id="PF13207">
    <property type="entry name" value="AAA_17"/>
    <property type="match status" value="1"/>
</dbReference>
<comment type="caution">
    <text evidence="4">The sequence shown here is derived from an EMBL/GenBank/DDBJ whole genome shotgun (WGS) entry which is preliminary data.</text>
</comment>
<keyword evidence="4" id="KW-0808">Transferase</keyword>
<gene>
    <name evidence="4" type="ORF">ACFQL7_12410</name>
</gene>
<name>A0ABD5YMV6_9EURY</name>
<dbReference type="RefSeq" id="WP_248907549.1">
    <property type="nucleotide sequence ID" value="NZ_CP109979.1"/>
</dbReference>
<keyword evidence="2 3" id="KW-0067">ATP-binding</keyword>
<protein>
    <recommendedName>
        <fullName evidence="3">UPF0200 protein ACFQL7_12410</fullName>
    </recommendedName>
</protein>
<keyword evidence="4" id="KW-0418">Kinase</keyword>
<dbReference type="PANTHER" id="PTHR41930">
    <property type="entry name" value="UPF0200 PROTEIN MJ1399"/>
    <property type="match status" value="1"/>
</dbReference>
<evidence type="ECO:0000256" key="1">
    <source>
        <dbReference type="ARBA" id="ARBA00022741"/>
    </source>
</evidence>
<evidence type="ECO:0000256" key="2">
    <source>
        <dbReference type="ARBA" id="ARBA00022840"/>
    </source>
</evidence>
<dbReference type="Gene3D" id="3.40.50.300">
    <property type="entry name" value="P-loop containing nucleotide triphosphate hydrolases"/>
    <property type="match status" value="1"/>
</dbReference>
<keyword evidence="5" id="KW-1185">Reference proteome</keyword>
<proteinExistence type="inferred from homology"/>
<dbReference type="GO" id="GO:0016301">
    <property type="term" value="F:kinase activity"/>
    <property type="evidence" value="ECO:0007669"/>
    <property type="project" value="UniProtKB-KW"/>
</dbReference>
<organism evidence="4 5">
    <name type="scientific">Halocatena marina</name>
    <dbReference type="NCBI Taxonomy" id="2934937"/>
    <lineage>
        <taxon>Archaea</taxon>
        <taxon>Methanobacteriati</taxon>
        <taxon>Methanobacteriota</taxon>
        <taxon>Stenosarchaea group</taxon>
        <taxon>Halobacteria</taxon>
        <taxon>Halobacteriales</taxon>
        <taxon>Natronomonadaceae</taxon>
        <taxon>Halocatena</taxon>
    </lineage>
</organism>
<dbReference type="InterPro" id="IPR027417">
    <property type="entry name" value="P-loop_NTPase"/>
</dbReference>
<dbReference type="AlphaFoldDB" id="A0ABD5YMV6"/>
<dbReference type="PANTHER" id="PTHR41930:SF1">
    <property type="entry name" value="DEPHOSPHO-COA KINASE"/>
    <property type="match status" value="1"/>
</dbReference>
<dbReference type="GO" id="GO:0005524">
    <property type="term" value="F:ATP binding"/>
    <property type="evidence" value="ECO:0007669"/>
    <property type="project" value="UniProtKB-UniRule"/>
</dbReference>
<evidence type="ECO:0000256" key="3">
    <source>
        <dbReference type="HAMAP-Rule" id="MF_01111"/>
    </source>
</evidence>
<feature type="binding site" evidence="3">
    <location>
        <begin position="8"/>
        <end position="15"/>
    </location>
    <ligand>
        <name>ATP</name>
        <dbReference type="ChEBI" id="CHEBI:30616"/>
    </ligand>
</feature>
<keyword evidence="1 3" id="KW-0547">Nucleotide-binding</keyword>
<dbReference type="GeneID" id="76200191"/>
<dbReference type="InterPro" id="IPR022970">
    <property type="entry name" value="NTP_hydrolase-rel"/>
</dbReference>
<dbReference type="Proteomes" id="UP001596417">
    <property type="component" value="Unassembled WGS sequence"/>
</dbReference>
<dbReference type="EMBL" id="JBHTAX010000001">
    <property type="protein sequence ID" value="MFC7190566.1"/>
    <property type="molecule type" value="Genomic_DNA"/>
</dbReference>
<dbReference type="HAMAP" id="MF_01111">
    <property type="entry name" value="UPF0200"/>
    <property type="match status" value="1"/>
</dbReference>